<keyword evidence="1" id="KW-0433">Leucine-rich repeat</keyword>
<dbReference type="AlphaFoldDB" id="A0AAD4YJI2"/>
<keyword evidence="2" id="KW-0677">Repeat</keyword>
<proteinExistence type="predicted"/>
<dbReference type="Pfam" id="PF00560">
    <property type="entry name" value="LRR_1"/>
    <property type="match status" value="2"/>
</dbReference>
<dbReference type="EMBL" id="JAJFAZ020000008">
    <property type="protein sequence ID" value="KAI5312487.1"/>
    <property type="molecule type" value="Genomic_DNA"/>
</dbReference>
<evidence type="ECO:0000256" key="1">
    <source>
        <dbReference type="ARBA" id="ARBA00022614"/>
    </source>
</evidence>
<reference evidence="4 5" key="1">
    <citation type="journal article" date="2022" name="G3 (Bethesda)">
        <title>Whole-genome sequence and methylome profiling of the almond [Prunus dulcis (Mill.) D.A. Webb] cultivar 'Nonpareil'.</title>
        <authorList>
            <person name="D'Amico-Willman K.M."/>
            <person name="Ouma W.Z."/>
            <person name="Meulia T."/>
            <person name="Sideli G.M."/>
            <person name="Gradziel T.M."/>
            <person name="Fresnedo-Ramirez J."/>
        </authorList>
    </citation>
    <scope>NUCLEOTIDE SEQUENCE [LARGE SCALE GENOMIC DNA]</scope>
    <source>
        <strain evidence="4">Clone GOH B32 T37-40</strain>
    </source>
</reference>
<accession>A0AAD4YJI2</accession>
<dbReference type="InterPro" id="IPR001611">
    <property type="entry name" value="Leu-rich_rpt"/>
</dbReference>
<dbReference type="InterPro" id="IPR032675">
    <property type="entry name" value="LRR_dom_sf"/>
</dbReference>
<keyword evidence="5" id="KW-1185">Reference proteome</keyword>
<comment type="caution">
    <text evidence="4">The sequence shown here is derived from an EMBL/GenBank/DDBJ whole genome shotgun (WGS) entry which is preliminary data.</text>
</comment>
<dbReference type="InterPro" id="IPR045344">
    <property type="entry name" value="C-JID"/>
</dbReference>
<feature type="domain" description="C-JID" evidence="3">
    <location>
        <begin position="155"/>
        <end position="296"/>
    </location>
</feature>
<dbReference type="Pfam" id="PF20160">
    <property type="entry name" value="C-JID"/>
    <property type="match status" value="1"/>
</dbReference>
<gene>
    <name evidence="4" type="ORF">L3X38_041660</name>
</gene>
<name>A0AAD4YJI2_PRUDU</name>
<dbReference type="Proteomes" id="UP001054821">
    <property type="component" value="Chromosome 8"/>
</dbReference>
<organism evidence="4 5">
    <name type="scientific">Prunus dulcis</name>
    <name type="common">Almond</name>
    <name type="synonym">Amygdalus dulcis</name>
    <dbReference type="NCBI Taxonomy" id="3755"/>
    <lineage>
        <taxon>Eukaryota</taxon>
        <taxon>Viridiplantae</taxon>
        <taxon>Streptophyta</taxon>
        <taxon>Embryophyta</taxon>
        <taxon>Tracheophyta</taxon>
        <taxon>Spermatophyta</taxon>
        <taxon>Magnoliopsida</taxon>
        <taxon>eudicotyledons</taxon>
        <taxon>Gunneridae</taxon>
        <taxon>Pentapetalae</taxon>
        <taxon>rosids</taxon>
        <taxon>fabids</taxon>
        <taxon>Rosales</taxon>
        <taxon>Rosaceae</taxon>
        <taxon>Amygdaloideae</taxon>
        <taxon>Amygdaleae</taxon>
        <taxon>Prunus</taxon>
    </lineage>
</organism>
<dbReference type="Gene3D" id="3.80.10.10">
    <property type="entry name" value="Ribonuclease Inhibitor"/>
    <property type="match status" value="1"/>
</dbReference>
<evidence type="ECO:0000313" key="5">
    <source>
        <dbReference type="Proteomes" id="UP001054821"/>
    </source>
</evidence>
<evidence type="ECO:0000259" key="3">
    <source>
        <dbReference type="Pfam" id="PF20160"/>
    </source>
</evidence>
<dbReference type="SUPFAM" id="SSF52058">
    <property type="entry name" value="L domain-like"/>
    <property type="match status" value="1"/>
</dbReference>
<protein>
    <recommendedName>
        <fullName evidence="3">C-JID domain-containing protein</fullName>
    </recommendedName>
</protein>
<dbReference type="PANTHER" id="PTHR16083">
    <property type="entry name" value="LEUCINE RICH REPEAT CONTAINING PROTEIN"/>
    <property type="match status" value="1"/>
</dbReference>
<evidence type="ECO:0000313" key="4">
    <source>
        <dbReference type="EMBL" id="KAI5312487.1"/>
    </source>
</evidence>
<dbReference type="PANTHER" id="PTHR16083:SF65">
    <property type="entry name" value="DISEASE RESISTANCE PROTEIN RPP8-LIKE"/>
    <property type="match status" value="1"/>
</dbReference>
<sequence length="353" mass="39831">MENLSTLNLSGTPIKKLPSSIGHLVGLTFLDITNCKNLMGLPSEICNLKSLEKLYAGFSYISPENSWEMDSFKISMPHSVGILSVFGSKPNKSRFWWGLQRKAFVGSLHGLWSLKYLDVDDCIILGMLWTALDWGLLQVRPSPIPTTPAFQIVTPGSRIPEWFNNQSVGDSLIVELPPWITWKGNYIWIAFCAVFEEGAPLRPHNRPNPLHPLSTNFRIECHPGKSAPVRSIKLYKGHLVSPHLWVSCVYRCVVDKECNQMKISFHLVSADTHPGRIYYSDIKKCGFRLVHKQDVEELNQIMMMNHSIKISTKATSPHNSHNSADASERAAKFLRPLLTTPPPQMSTHKYLKG</sequence>
<evidence type="ECO:0000256" key="2">
    <source>
        <dbReference type="ARBA" id="ARBA00022737"/>
    </source>
</evidence>